<feature type="transmembrane region" description="Helical" evidence="1">
    <location>
        <begin position="271"/>
        <end position="290"/>
    </location>
</feature>
<reference evidence="2 3" key="1">
    <citation type="journal article" date="2008" name="BMC Genomics">
        <title>The genome sequence of the fish pathogen Aliivibrio salmonicida strain LFI1238 shows extensive evidence of gene decay.</title>
        <authorList>
            <person name="Hjerde E."/>
            <person name="Lorentzen M.S."/>
            <person name="Holden M.T."/>
            <person name="Seeger K."/>
            <person name="Paulsen S."/>
            <person name="Bason N."/>
            <person name="Churcher C."/>
            <person name="Harris D."/>
            <person name="Norbertczak H."/>
            <person name="Quail M.A."/>
            <person name="Sanders S."/>
            <person name="Thurston S."/>
            <person name="Parkhill J."/>
            <person name="Willassen N.P."/>
            <person name="Thomson N.R."/>
        </authorList>
    </citation>
    <scope>NUCLEOTIDE SEQUENCE [LARGE SCALE GENOMIC DNA]</scope>
    <source>
        <strain evidence="2 3">LFI1238</strain>
    </source>
</reference>
<gene>
    <name evidence="2" type="ordered locus">VSAL_II0212</name>
</gene>
<evidence type="ECO:0000313" key="3">
    <source>
        <dbReference type="Proteomes" id="UP000001730"/>
    </source>
</evidence>
<dbReference type="GO" id="GO:0005886">
    <property type="term" value="C:plasma membrane"/>
    <property type="evidence" value="ECO:0007669"/>
    <property type="project" value="TreeGrafter"/>
</dbReference>
<feature type="transmembrane region" description="Helical" evidence="1">
    <location>
        <begin position="311"/>
        <end position="327"/>
    </location>
</feature>
<dbReference type="HOGENOM" id="CLU_027949_0_2_6"/>
<dbReference type="eggNOG" id="COG2610">
    <property type="taxonomic scope" value="Bacteria"/>
</dbReference>
<dbReference type="GO" id="GO:0015128">
    <property type="term" value="F:gluconate transmembrane transporter activity"/>
    <property type="evidence" value="ECO:0007669"/>
    <property type="project" value="InterPro"/>
</dbReference>
<sequence length="487" mass="50974">MDGALIGIVIGILAMMGMMGMIIKTRIPVALAMIIASIIMGLFAGMAPTELINSIQAGFGGVLGGIGLIIAFGVIMGACFERSGAAVRMAKTFVKLCGKGREDLALGFTGVLVAIPVFCDSAYIILHSLVRAISRDTGKSAVGLGVTLALGLLITHALVPPTPGPVAVAGILGVDLGVYMMWGLIVSIPMMLLSMIYIRRVGKEYYRVPNGDMWITNQADWANLEKVKETDDKELPSNFLSFGPILIPIALILVNTIIGKGDSMPYQVLELLGNPVVAVGLGVLMALYGLTRHIERKDMVGSMDDALSTTGLILIVTGCGGAMGAVLKASGAGPQVAEAIASSGIPPLLVPLAIASMLRIIQGSATASMMVAATMTLPLVETLGLDPVFVALACAVGPVGFSHLNDSYFHIINRTLGITELADQIKIWSVSSTIAWAIGASIIMILNLVFGKGGTMIDPLVPFGVLAVIMFWLKAKEKNQVKMATIN</sequence>
<feature type="transmembrane region" description="Helical" evidence="1">
    <location>
        <begin position="141"/>
        <end position="159"/>
    </location>
</feature>
<evidence type="ECO:0000256" key="1">
    <source>
        <dbReference type="SAM" id="Phobius"/>
    </source>
</evidence>
<feature type="transmembrane region" description="Helical" evidence="1">
    <location>
        <begin position="456"/>
        <end position="473"/>
    </location>
</feature>
<dbReference type="PIRSF" id="PIRSF002746">
    <property type="entry name" value="Gluconate_transporter"/>
    <property type="match status" value="1"/>
</dbReference>
<feature type="transmembrane region" description="Helical" evidence="1">
    <location>
        <begin position="179"/>
        <end position="198"/>
    </location>
</feature>
<keyword evidence="1" id="KW-0472">Membrane</keyword>
<dbReference type="RefSeq" id="WP_012551598.1">
    <property type="nucleotide sequence ID" value="NC_011313.1"/>
</dbReference>
<feature type="transmembrane region" description="Helical" evidence="1">
    <location>
        <begin position="339"/>
        <end position="361"/>
    </location>
</feature>
<keyword evidence="3" id="KW-1185">Reference proteome</keyword>
<keyword evidence="1" id="KW-1133">Transmembrane helix</keyword>
<dbReference type="AlphaFoldDB" id="B6EQJ1"/>
<dbReference type="Proteomes" id="UP000001730">
    <property type="component" value="Chromosome 2"/>
</dbReference>
<dbReference type="EMBL" id="FM178380">
    <property type="protein sequence ID" value="CAQ80966.1"/>
    <property type="molecule type" value="Genomic_DNA"/>
</dbReference>
<feature type="transmembrane region" description="Helical" evidence="1">
    <location>
        <begin position="239"/>
        <end position="259"/>
    </location>
</feature>
<dbReference type="InterPro" id="IPR003474">
    <property type="entry name" value="Glcn_transporter"/>
</dbReference>
<feature type="transmembrane region" description="Helical" evidence="1">
    <location>
        <begin position="427"/>
        <end position="450"/>
    </location>
</feature>
<organism evidence="2 3">
    <name type="scientific">Aliivibrio salmonicida (strain LFI1238)</name>
    <name type="common">Vibrio salmonicida (strain LFI1238)</name>
    <dbReference type="NCBI Taxonomy" id="316275"/>
    <lineage>
        <taxon>Bacteria</taxon>
        <taxon>Pseudomonadati</taxon>
        <taxon>Pseudomonadota</taxon>
        <taxon>Gammaproteobacteria</taxon>
        <taxon>Vibrionales</taxon>
        <taxon>Vibrionaceae</taxon>
        <taxon>Aliivibrio</taxon>
    </lineage>
</organism>
<dbReference type="KEGG" id="vsa:VSAL_II0212"/>
<protein>
    <submittedName>
        <fullName evidence="2">Gluconate permease</fullName>
    </submittedName>
</protein>
<name>B6EQJ1_ALISL</name>
<feature type="transmembrane region" description="Helical" evidence="1">
    <location>
        <begin position="30"/>
        <end position="47"/>
    </location>
</feature>
<accession>B6EQJ1</accession>
<feature type="transmembrane region" description="Helical" evidence="1">
    <location>
        <begin position="6"/>
        <end position="23"/>
    </location>
</feature>
<dbReference type="Pfam" id="PF02447">
    <property type="entry name" value="GntP_permease"/>
    <property type="match status" value="1"/>
</dbReference>
<proteinExistence type="predicted"/>
<evidence type="ECO:0000313" key="2">
    <source>
        <dbReference type="EMBL" id="CAQ80966.1"/>
    </source>
</evidence>
<dbReference type="PANTHER" id="PTHR30354">
    <property type="entry name" value="GNT FAMILY GLUCONATE TRANSPORTER"/>
    <property type="match status" value="1"/>
</dbReference>
<dbReference type="PANTHER" id="PTHR30354:SF11">
    <property type="entry name" value="PERMEASE"/>
    <property type="match status" value="1"/>
</dbReference>
<feature type="transmembrane region" description="Helical" evidence="1">
    <location>
        <begin position="59"/>
        <end position="80"/>
    </location>
</feature>
<keyword evidence="1" id="KW-0812">Transmembrane</keyword>